<comment type="function">
    <text evidence="11">Part of the high-affinity ATP-driven potassium transport (or Kdp) system, which catalyzes the hydrolysis of ATP coupled with the electrogenic transport of potassium into the cytoplasm. This subunit acts as a catalytic chaperone that increases the ATP-binding affinity of the ATP-hydrolyzing subunit KdpB by the formation of a transient KdpB/KdpC/ATP ternary complex.</text>
</comment>
<proteinExistence type="inferred from homology"/>
<keyword evidence="9 11" id="KW-0406">Ion transport</keyword>
<feature type="transmembrane region" description="Helical" evidence="11">
    <location>
        <begin position="34"/>
        <end position="55"/>
    </location>
</feature>
<organism evidence="12 13">
    <name type="scientific">Sanguibacter biliveldensis</name>
    <dbReference type="NCBI Taxonomy" id="3030830"/>
    <lineage>
        <taxon>Bacteria</taxon>
        <taxon>Bacillati</taxon>
        <taxon>Actinomycetota</taxon>
        <taxon>Actinomycetes</taxon>
        <taxon>Micrococcales</taxon>
        <taxon>Sanguibacteraceae</taxon>
        <taxon>Sanguibacter</taxon>
    </lineage>
</organism>
<dbReference type="HAMAP" id="MF_00276">
    <property type="entry name" value="KdpC"/>
    <property type="match status" value="1"/>
</dbReference>
<keyword evidence="13" id="KW-1185">Reference proteome</keyword>
<dbReference type="NCBIfam" id="TIGR00681">
    <property type="entry name" value="kdpC"/>
    <property type="match status" value="1"/>
</dbReference>
<comment type="similarity">
    <text evidence="11">Belongs to the KdpC family.</text>
</comment>
<evidence type="ECO:0000256" key="8">
    <source>
        <dbReference type="ARBA" id="ARBA00022989"/>
    </source>
</evidence>
<dbReference type="InterPro" id="IPR003820">
    <property type="entry name" value="KdpC"/>
</dbReference>
<evidence type="ECO:0000313" key="13">
    <source>
        <dbReference type="Proteomes" id="UP001304340"/>
    </source>
</evidence>
<evidence type="ECO:0000256" key="6">
    <source>
        <dbReference type="ARBA" id="ARBA00022840"/>
    </source>
</evidence>
<keyword evidence="4 11" id="KW-0812">Transmembrane</keyword>
<dbReference type="GO" id="GO:0005524">
    <property type="term" value="F:ATP binding"/>
    <property type="evidence" value="ECO:0007669"/>
    <property type="project" value="UniProtKB-UniRule"/>
</dbReference>
<evidence type="ECO:0000256" key="5">
    <source>
        <dbReference type="ARBA" id="ARBA00022741"/>
    </source>
</evidence>
<evidence type="ECO:0000313" key="12">
    <source>
        <dbReference type="EMBL" id="WPF81366.1"/>
    </source>
</evidence>
<dbReference type="GO" id="GO:0005886">
    <property type="term" value="C:plasma membrane"/>
    <property type="evidence" value="ECO:0007669"/>
    <property type="project" value="UniProtKB-SubCell"/>
</dbReference>
<evidence type="ECO:0000256" key="3">
    <source>
        <dbReference type="ARBA" id="ARBA00022538"/>
    </source>
</evidence>
<keyword evidence="2 11" id="KW-1003">Cell membrane</keyword>
<keyword evidence="5 11" id="KW-0547">Nucleotide-binding</keyword>
<evidence type="ECO:0000256" key="7">
    <source>
        <dbReference type="ARBA" id="ARBA00022958"/>
    </source>
</evidence>
<evidence type="ECO:0000256" key="2">
    <source>
        <dbReference type="ARBA" id="ARBA00022475"/>
    </source>
</evidence>
<keyword evidence="1 11" id="KW-0813">Transport</keyword>
<accession>A0AAF0Z6N5</accession>
<comment type="subcellular location">
    <subcellularLocation>
        <location evidence="11">Cell membrane</location>
        <topology evidence="11">Single-pass membrane protein</topology>
    </subcellularLocation>
</comment>
<dbReference type="KEGG" id="sbil:SANBI_002656"/>
<sequence>MAHDNFTARQPAAARSLSTRRGAVSLARQSLAGLRVLVVLTVLLGVVYPLTVWGVGQVAFRWQAEGSLLTASGERTTSRSDAVGSALVGQAFTGDEYFQPRPSAAGDGYDTLASAGSNLGPLNPDLVATIEERRAAVAAQDGTHPADVPADALTASASGLDPHVSPEYAEQQVARVARARGLDEATVRVLVAEHTQGRDLGFLGEPRVSVLELNLALGMMSS</sequence>
<comment type="subunit">
    <text evidence="11">The system is composed of three essential subunits: KdpA, KdpB and KdpC.</text>
</comment>
<evidence type="ECO:0000256" key="4">
    <source>
        <dbReference type="ARBA" id="ARBA00022692"/>
    </source>
</evidence>
<evidence type="ECO:0000256" key="10">
    <source>
        <dbReference type="ARBA" id="ARBA00023136"/>
    </source>
</evidence>
<keyword evidence="8 11" id="KW-1133">Transmembrane helix</keyword>
<dbReference type="PANTHER" id="PTHR30042:SF2">
    <property type="entry name" value="POTASSIUM-TRANSPORTING ATPASE KDPC SUBUNIT"/>
    <property type="match status" value="1"/>
</dbReference>
<dbReference type="AlphaFoldDB" id="A0AAF0Z6N5"/>
<reference evidence="13" key="1">
    <citation type="submission" date="2023-11" db="EMBL/GenBank/DDBJ databases">
        <authorList>
            <person name="Helweg L.P."/>
            <person name="Kiel A."/>
            <person name="Hitz F."/>
            <person name="Ruckert-Reed C."/>
            <person name="Busche T."/>
            <person name="Kaltschmidt B."/>
            <person name="Kaltschmidt C."/>
        </authorList>
    </citation>
    <scope>NUCLEOTIDE SEQUENCE [LARGE SCALE GENOMIC DNA]</scope>
    <source>
        <strain evidence="13">4.1</strain>
    </source>
</reference>
<dbReference type="PANTHER" id="PTHR30042">
    <property type="entry name" value="POTASSIUM-TRANSPORTING ATPASE C CHAIN"/>
    <property type="match status" value="1"/>
</dbReference>
<keyword evidence="3 11" id="KW-0633">Potassium transport</keyword>
<dbReference type="Pfam" id="PF02669">
    <property type="entry name" value="KdpC"/>
    <property type="match status" value="1"/>
</dbReference>
<keyword evidence="6 11" id="KW-0067">ATP-binding</keyword>
<name>A0AAF0Z6N5_9MICO</name>
<evidence type="ECO:0000256" key="9">
    <source>
        <dbReference type="ARBA" id="ARBA00023065"/>
    </source>
</evidence>
<dbReference type="PIRSF" id="PIRSF001296">
    <property type="entry name" value="K_ATPase_KdpC"/>
    <property type="match status" value="1"/>
</dbReference>
<evidence type="ECO:0000256" key="1">
    <source>
        <dbReference type="ARBA" id="ARBA00022448"/>
    </source>
</evidence>
<gene>
    <name evidence="11 12" type="primary">kdpC</name>
    <name evidence="12" type="ORF">SANBI_002656</name>
</gene>
<protein>
    <recommendedName>
        <fullName evidence="11">Potassium-transporting ATPase KdpC subunit</fullName>
    </recommendedName>
    <alternativeName>
        <fullName evidence="11">ATP phosphohydrolase [potassium-transporting] C chain</fullName>
    </alternativeName>
    <alternativeName>
        <fullName evidence="11">Potassium-binding and translocating subunit C</fullName>
    </alternativeName>
    <alternativeName>
        <fullName evidence="11">Potassium-translocating ATPase C chain</fullName>
    </alternativeName>
</protein>
<dbReference type="EMBL" id="CP138359">
    <property type="protein sequence ID" value="WPF81366.1"/>
    <property type="molecule type" value="Genomic_DNA"/>
</dbReference>
<dbReference type="NCBIfam" id="NF001454">
    <property type="entry name" value="PRK00315.1"/>
    <property type="match status" value="1"/>
</dbReference>
<dbReference type="Proteomes" id="UP001304340">
    <property type="component" value="Chromosome"/>
</dbReference>
<dbReference type="RefSeq" id="WP_319155776.1">
    <property type="nucleotide sequence ID" value="NZ_CP138359.1"/>
</dbReference>
<evidence type="ECO:0000256" key="11">
    <source>
        <dbReference type="HAMAP-Rule" id="MF_00276"/>
    </source>
</evidence>
<dbReference type="GO" id="GO:0008556">
    <property type="term" value="F:P-type potassium transmembrane transporter activity"/>
    <property type="evidence" value="ECO:0007669"/>
    <property type="project" value="InterPro"/>
</dbReference>
<keyword evidence="10 11" id="KW-0472">Membrane</keyword>
<keyword evidence="7 11" id="KW-0630">Potassium</keyword>